<dbReference type="SUPFAM" id="SSF53756">
    <property type="entry name" value="UDP-Glycosyltransferase/glycogen phosphorylase"/>
    <property type="match status" value="1"/>
</dbReference>
<dbReference type="InterPro" id="IPR028098">
    <property type="entry name" value="Glyco_trans_4-like_N"/>
</dbReference>
<dbReference type="Proteomes" id="UP001060414">
    <property type="component" value="Chromosome"/>
</dbReference>
<dbReference type="RefSeq" id="WP_260747634.1">
    <property type="nucleotide sequence ID" value="NZ_CP092109.1"/>
</dbReference>
<dbReference type="Pfam" id="PF00534">
    <property type="entry name" value="Glycos_transf_1"/>
    <property type="match status" value="1"/>
</dbReference>
<dbReference type="Pfam" id="PF13439">
    <property type="entry name" value="Glyco_transf_4"/>
    <property type="match status" value="1"/>
</dbReference>
<evidence type="ECO:0000313" key="4">
    <source>
        <dbReference type="Proteomes" id="UP001060414"/>
    </source>
</evidence>
<dbReference type="Gene3D" id="3.40.50.2000">
    <property type="entry name" value="Glycogen Phosphorylase B"/>
    <property type="match status" value="2"/>
</dbReference>
<dbReference type="PANTHER" id="PTHR12526">
    <property type="entry name" value="GLYCOSYLTRANSFERASE"/>
    <property type="match status" value="1"/>
</dbReference>
<accession>A0ABY5ZJQ4</accession>
<dbReference type="InterPro" id="IPR001296">
    <property type="entry name" value="Glyco_trans_1"/>
</dbReference>
<keyword evidence="4" id="KW-1185">Reference proteome</keyword>
<sequence length="375" mass="42491">MNSRKVLHVIERFNVAGAEIVVRDLLHLFAETPWQLHVCVLHDKGIIGTEMFEKGFPVHHLDWTKDGLDDAGVVSRMRKVIDEVQPDIIHAHNVTPWYFATRSTWGKGQSRRCATLHGFLTGEGAWKKKCLYTLLSRTAERIAIVSPRIREQLSTIPLFPLQRVEVIPNGIQTAEPADFDISSKKEELGLDKGDFVIGTVGRMFAEKNIEMQIRLMARLRDDYPRLKLVVVAKKYDYFKVLEDLVDSLGVQDQVIFTGLRRDVPELLRIFDLFVMSSFSEGTSIALLEAMAAGLPVVVSDVGGNGDVVRHGENGLLFDVHNLDQFVEQVGVLINDEKRRRQLATEARKTAETYSLESMKVKYQSFYQTIMGRHGN</sequence>
<proteinExistence type="predicted"/>
<organism evidence="3 4">
    <name type="scientific">Geoalkalibacter halelectricus</name>
    <dbReference type="NCBI Taxonomy" id="2847045"/>
    <lineage>
        <taxon>Bacteria</taxon>
        <taxon>Pseudomonadati</taxon>
        <taxon>Thermodesulfobacteriota</taxon>
        <taxon>Desulfuromonadia</taxon>
        <taxon>Desulfuromonadales</taxon>
        <taxon>Geoalkalibacteraceae</taxon>
        <taxon>Geoalkalibacter</taxon>
    </lineage>
</organism>
<feature type="domain" description="Glycosyl transferase family 1" evidence="1">
    <location>
        <begin position="183"/>
        <end position="348"/>
    </location>
</feature>
<reference evidence="3" key="1">
    <citation type="journal article" date="2022" name="Environ. Microbiol.">
        <title>Geoalkalibacter halelectricus SAP #1 sp. nov. possessing extracellular electron transfer and mineral#reducing capabilities from a haloalkaline environment.</title>
        <authorList>
            <person name="Yadav S."/>
            <person name="Singh R."/>
            <person name="Sundharam S.S."/>
            <person name="Chaudhary S."/>
            <person name="Krishnamurthi S."/>
            <person name="Patil S.A."/>
        </authorList>
    </citation>
    <scope>NUCLEOTIDE SEQUENCE</scope>
    <source>
        <strain evidence="3">SAP-1</strain>
    </source>
</reference>
<name>A0ABY5ZJQ4_9BACT</name>
<feature type="domain" description="Glycosyltransferase subfamily 4-like N-terminal" evidence="2">
    <location>
        <begin position="16"/>
        <end position="174"/>
    </location>
</feature>
<dbReference type="EMBL" id="CP092109">
    <property type="protein sequence ID" value="UWZ79278.1"/>
    <property type="molecule type" value="Genomic_DNA"/>
</dbReference>
<dbReference type="PANTHER" id="PTHR12526:SF630">
    <property type="entry name" value="GLYCOSYLTRANSFERASE"/>
    <property type="match status" value="1"/>
</dbReference>
<protein>
    <submittedName>
        <fullName evidence="3">Glycosyltransferase family 4 protein</fullName>
    </submittedName>
</protein>
<evidence type="ECO:0000259" key="1">
    <source>
        <dbReference type="Pfam" id="PF00534"/>
    </source>
</evidence>
<gene>
    <name evidence="3" type="ORF">L9S41_16585</name>
</gene>
<dbReference type="CDD" id="cd03801">
    <property type="entry name" value="GT4_PimA-like"/>
    <property type="match status" value="1"/>
</dbReference>
<evidence type="ECO:0000259" key="2">
    <source>
        <dbReference type="Pfam" id="PF13439"/>
    </source>
</evidence>
<evidence type="ECO:0000313" key="3">
    <source>
        <dbReference type="EMBL" id="UWZ79278.1"/>
    </source>
</evidence>